<protein>
    <submittedName>
        <fullName evidence="10">Uncharacterized protein</fullName>
    </submittedName>
</protein>
<evidence type="ECO:0000256" key="6">
    <source>
        <dbReference type="SAM" id="MobiDB-lite"/>
    </source>
</evidence>
<dbReference type="GO" id="GO:0003677">
    <property type="term" value="F:DNA binding"/>
    <property type="evidence" value="ECO:0007669"/>
    <property type="project" value="UniProtKB-KW"/>
</dbReference>
<evidence type="ECO:0000259" key="9">
    <source>
        <dbReference type="PROSITE" id="PS51294"/>
    </source>
</evidence>
<dbReference type="InterPro" id="IPR009057">
    <property type="entry name" value="Homeodomain-like_sf"/>
</dbReference>
<dbReference type="PANTHER" id="PTHR12802:SF155">
    <property type="entry name" value="DEUBIQUITINASE MYSM1"/>
    <property type="match status" value="1"/>
</dbReference>
<dbReference type="OrthoDB" id="118550at2759"/>
<sequence length="415" mass="44891">MYIQFPGGRSLLRRRPAACVGSEDLSSWRLGSRYCPRIIPFFSETGRGGVRKPYTITKQRERWTDDEHRRFLEALKLYGRAWRRIEEFIGTKTAVQIRSHAQKFFSKVVRDTATGGASSVEPIDIPPPRPKRKPVHPYPRKLRHSVPNGLAASAPEERSPSPVPSLSGQEHRSPTSVLSAAGSDAAGASGSTHHNPRASPDSPASGSMNPPSWGLVDRCGSSVLSSGEENGSQVGNSPTKTDVSSQDFFSSEGTSSGETTPTSLKLFGRTVLVAPAAATNSPPLKDGGAHGQAEQESQPQQRCEWNLWPWGMMPPQMIFCPPLPPELTNVTEAAAMASLPWWASLQFPPVNPCQVNPPQKESSRTGSCAANENSGEETGGASSENEGRGFVPYRRCLAERKAGQLKPAEGIRLCL</sequence>
<keyword evidence="11" id="KW-1185">Reference proteome</keyword>
<feature type="compositionally biased region" description="Polar residues" evidence="6">
    <location>
        <begin position="164"/>
        <end position="178"/>
    </location>
</feature>
<feature type="compositionally biased region" description="Low complexity" evidence="6">
    <location>
        <begin position="250"/>
        <end position="262"/>
    </location>
</feature>
<feature type="domain" description="SANT" evidence="8">
    <location>
        <begin position="58"/>
        <end position="109"/>
    </location>
</feature>
<keyword evidence="2" id="KW-0805">Transcription regulation</keyword>
<feature type="region of interest" description="Disordered" evidence="6">
    <location>
        <begin position="115"/>
        <end position="262"/>
    </location>
</feature>
<dbReference type="PROSITE" id="PS51293">
    <property type="entry name" value="SANT"/>
    <property type="match status" value="1"/>
</dbReference>
<gene>
    <name evidence="10" type="ORF">SI8410_10014116</name>
</gene>
<feature type="compositionally biased region" description="Polar residues" evidence="6">
    <location>
        <begin position="222"/>
        <end position="249"/>
    </location>
</feature>
<dbReference type="InterPro" id="IPR017930">
    <property type="entry name" value="Myb_dom"/>
</dbReference>
<dbReference type="GO" id="GO:0005634">
    <property type="term" value="C:nucleus"/>
    <property type="evidence" value="ECO:0007669"/>
    <property type="project" value="UniProtKB-SubCell"/>
</dbReference>
<dbReference type="PANTHER" id="PTHR12802">
    <property type="entry name" value="SWI/SNF COMPLEX-RELATED"/>
    <property type="match status" value="1"/>
</dbReference>
<evidence type="ECO:0000256" key="3">
    <source>
        <dbReference type="ARBA" id="ARBA00023125"/>
    </source>
</evidence>
<feature type="region of interest" description="Disordered" evidence="6">
    <location>
        <begin position="353"/>
        <end position="388"/>
    </location>
</feature>
<feature type="compositionally biased region" description="Basic residues" evidence="6">
    <location>
        <begin position="129"/>
        <end position="144"/>
    </location>
</feature>
<keyword evidence="4" id="KW-0804">Transcription</keyword>
<dbReference type="AlphaFoldDB" id="A0A7I8L297"/>
<comment type="subcellular location">
    <subcellularLocation>
        <location evidence="1">Nucleus</location>
    </subcellularLocation>
</comment>
<dbReference type="PROSITE" id="PS50090">
    <property type="entry name" value="MYB_LIKE"/>
    <property type="match status" value="1"/>
</dbReference>
<feature type="region of interest" description="Disordered" evidence="6">
    <location>
        <begin position="278"/>
        <end position="301"/>
    </location>
</feature>
<keyword evidence="3" id="KW-0238">DNA-binding</keyword>
<dbReference type="FunFam" id="1.10.10.60:FF:000023">
    <property type="entry name" value="protein REVEILLE 6 isoform X1"/>
    <property type="match status" value="1"/>
</dbReference>
<evidence type="ECO:0000259" key="8">
    <source>
        <dbReference type="PROSITE" id="PS51293"/>
    </source>
</evidence>
<evidence type="ECO:0000256" key="2">
    <source>
        <dbReference type="ARBA" id="ARBA00023015"/>
    </source>
</evidence>
<dbReference type="SUPFAM" id="SSF46689">
    <property type="entry name" value="Homeodomain-like"/>
    <property type="match status" value="1"/>
</dbReference>
<dbReference type="SMART" id="SM00717">
    <property type="entry name" value="SANT"/>
    <property type="match status" value="1"/>
</dbReference>
<feature type="domain" description="HTH myb-type" evidence="9">
    <location>
        <begin position="55"/>
        <end position="109"/>
    </location>
</feature>
<dbReference type="PROSITE" id="PS51294">
    <property type="entry name" value="HTH_MYB"/>
    <property type="match status" value="1"/>
</dbReference>
<evidence type="ECO:0000313" key="11">
    <source>
        <dbReference type="Proteomes" id="UP000663760"/>
    </source>
</evidence>
<evidence type="ECO:0000256" key="1">
    <source>
        <dbReference type="ARBA" id="ARBA00004123"/>
    </source>
</evidence>
<evidence type="ECO:0000256" key="5">
    <source>
        <dbReference type="ARBA" id="ARBA00023242"/>
    </source>
</evidence>
<dbReference type="GO" id="GO:0010468">
    <property type="term" value="P:regulation of gene expression"/>
    <property type="evidence" value="ECO:0007669"/>
    <property type="project" value="UniProtKB-ARBA"/>
</dbReference>
<dbReference type="CDD" id="cd00167">
    <property type="entry name" value="SANT"/>
    <property type="match status" value="1"/>
</dbReference>
<proteinExistence type="predicted"/>
<dbReference type="Gene3D" id="1.10.10.60">
    <property type="entry name" value="Homeodomain-like"/>
    <property type="match status" value="1"/>
</dbReference>
<evidence type="ECO:0000313" key="10">
    <source>
        <dbReference type="EMBL" id="CAA7403438.1"/>
    </source>
</evidence>
<feature type="compositionally biased region" description="Polar residues" evidence="6">
    <location>
        <begin position="364"/>
        <end position="373"/>
    </location>
</feature>
<reference evidence="10" key="1">
    <citation type="submission" date="2020-02" db="EMBL/GenBank/DDBJ databases">
        <authorList>
            <person name="Scholz U."/>
            <person name="Mascher M."/>
            <person name="Fiebig A."/>
        </authorList>
    </citation>
    <scope>NUCLEOTIDE SEQUENCE</scope>
</reference>
<feature type="compositionally biased region" description="Low complexity" evidence="6">
    <location>
        <begin position="179"/>
        <end position="191"/>
    </location>
</feature>
<dbReference type="InterPro" id="IPR001005">
    <property type="entry name" value="SANT/Myb"/>
</dbReference>
<evidence type="ECO:0000256" key="4">
    <source>
        <dbReference type="ARBA" id="ARBA00023163"/>
    </source>
</evidence>
<name>A0A7I8L297_SPIIN</name>
<dbReference type="InterPro" id="IPR006447">
    <property type="entry name" value="Myb_dom_plants"/>
</dbReference>
<dbReference type="Proteomes" id="UP000663760">
    <property type="component" value="Chromosome 10"/>
</dbReference>
<organism evidence="10 11">
    <name type="scientific">Spirodela intermedia</name>
    <name type="common">Intermediate duckweed</name>
    <dbReference type="NCBI Taxonomy" id="51605"/>
    <lineage>
        <taxon>Eukaryota</taxon>
        <taxon>Viridiplantae</taxon>
        <taxon>Streptophyta</taxon>
        <taxon>Embryophyta</taxon>
        <taxon>Tracheophyta</taxon>
        <taxon>Spermatophyta</taxon>
        <taxon>Magnoliopsida</taxon>
        <taxon>Liliopsida</taxon>
        <taxon>Araceae</taxon>
        <taxon>Lemnoideae</taxon>
        <taxon>Spirodela</taxon>
    </lineage>
</organism>
<feature type="domain" description="Myb-like" evidence="7">
    <location>
        <begin position="55"/>
        <end position="105"/>
    </location>
</feature>
<dbReference type="EMBL" id="LR746273">
    <property type="protein sequence ID" value="CAA7403438.1"/>
    <property type="molecule type" value="Genomic_DNA"/>
</dbReference>
<dbReference type="InterPro" id="IPR017884">
    <property type="entry name" value="SANT_dom"/>
</dbReference>
<dbReference type="Pfam" id="PF00249">
    <property type="entry name" value="Myb_DNA-binding"/>
    <property type="match status" value="1"/>
</dbReference>
<dbReference type="NCBIfam" id="TIGR01557">
    <property type="entry name" value="myb_SHAQKYF"/>
    <property type="match status" value="1"/>
</dbReference>
<accession>A0A7I8L297</accession>
<keyword evidence="5" id="KW-0539">Nucleus</keyword>
<evidence type="ECO:0000259" key="7">
    <source>
        <dbReference type="PROSITE" id="PS50090"/>
    </source>
</evidence>